<dbReference type="InterPro" id="IPR002312">
    <property type="entry name" value="Asp/Asn-tRNA-synth_IIb"/>
</dbReference>
<evidence type="ECO:0000256" key="2">
    <source>
        <dbReference type="ARBA" id="ARBA00005312"/>
    </source>
</evidence>
<dbReference type="Pfam" id="PF00152">
    <property type="entry name" value="tRNA-synt_2"/>
    <property type="match status" value="1"/>
</dbReference>
<evidence type="ECO:0000256" key="5">
    <source>
        <dbReference type="ARBA" id="ARBA00022741"/>
    </source>
</evidence>
<comment type="catalytic activity">
    <reaction evidence="9">
        <text>tRNA(Asx) + L-aspartate + ATP = L-aspartyl-tRNA(Asx) + AMP + diphosphate</text>
        <dbReference type="Rhea" id="RHEA:18349"/>
        <dbReference type="Rhea" id="RHEA-COMP:9710"/>
        <dbReference type="Rhea" id="RHEA-COMP:9711"/>
        <dbReference type="ChEBI" id="CHEBI:29991"/>
        <dbReference type="ChEBI" id="CHEBI:30616"/>
        <dbReference type="ChEBI" id="CHEBI:33019"/>
        <dbReference type="ChEBI" id="CHEBI:78442"/>
        <dbReference type="ChEBI" id="CHEBI:78516"/>
        <dbReference type="ChEBI" id="CHEBI:456215"/>
        <dbReference type="EC" id="6.1.1.23"/>
    </reaction>
</comment>
<dbReference type="GO" id="GO:0005524">
    <property type="term" value="F:ATP binding"/>
    <property type="evidence" value="ECO:0007669"/>
    <property type="project" value="UniProtKB-UniRule"/>
</dbReference>
<feature type="site" description="Important for tRNA non-discrimination" evidence="9">
    <location>
        <position position="90"/>
    </location>
</feature>
<dbReference type="GO" id="GO:0017101">
    <property type="term" value="C:aminoacyl-tRNA synthetase multienzyme complex"/>
    <property type="evidence" value="ECO:0007669"/>
    <property type="project" value="TreeGrafter"/>
</dbReference>
<dbReference type="PRINTS" id="PR01042">
    <property type="entry name" value="TRNASYNTHASP"/>
</dbReference>
<evidence type="ECO:0000256" key="6">
    <source>
        <dbReference type="ARBA" id="ARBA00022840"/>
    </source>
</evidence>
<name>A0A1M6H7W8_9FIRM</name>
<dbReference type="PANTHER" id="PTHR43450">
    <property type="entry name" value="ASPARTYL-TRNA SYNTHETASE"/>
    <property type="match status" value="1"/>
</dbReference>
<keyword evidence="5 9" id="KW-0547">Nucleotide-binding</keyword>
<dbReference type="Pfam" id="PF01336">
    <property type="entry name" value="tRNA_anti-codon"/>
    <property type="match status" value="1"/>
</dbReference>
<feature type="binding site" evidence="9">
    <location>
        <position position="366"/>
    </location>
    <ligand>
        <name>ATP</name>
        <dbReference type="ChEBI" id="CHEBI:30616"/>
    </ligand>
</feature>
<feature type="binding site" evidence="9">
    <location>
        <position position="373"/>
    </location>
    <ligand>
        <name>L-aspartate</name>
        <dbReference type="ChEBI" id="CHEBI:29991"/>
    </ligand>
</feature>
<proteinExistence type="inferred from homology"/>
<dbReference type="FunFam" id="3.30.930.10:FF:000038">
    <property type="entry name" value="Aspartate--tRNA ligase"/>
    <property type="match status" value="1"/>
</dbReference>
<feature type="binding site" evidence="9">
    <location>
        <begin position="227"/>
        <end position="229"/>
    </location>
    <ligand>
        <name>ATP</name>
        <dbReference type="ChEBI" id="CHEBI:30616"/>
    </ligand>
</feature>
<evidence type="ECO:0000256" key="7">
    <source>
        <dbReference type="ARBA" id="ARBA00022917"/>
    </source>
</evidence>
<dbReference type="GO" id="GO:0005829">
    <property type="term" value="C:cytosol"/>
    <property type="evidence" value="ECO:0007669"/>
    <property type="project" value="TreeGrafter"/>
</dbReference>
<evidence type="ECO:0000256" key="4">
    <source>
        <dbReference type="ARBA" id="ARBA00022598"/>
    </source>
</evidence>
<dbReference type="GO" id="GO:0050560">
    <property type="term" value="F:aspartate-tRNA(Asn) ligase activity"/>
    <property type="evidence" value="ECO:0007669"/>
    <property type="project" value="UniProtKB-EC"/>
</dbReference>
<accession>A0A1M6H7W8</accession>
<organism evidence="11 12">
    <name type="scientific">Parasporobacterium paucivorans DSM 15970</name>
    <dbReference type="NCBI Taxonomy" id="1122934"/>
    <lineage>
        <taxon>Bacteria</taxon>
        <taxon>Bacillati</taxon>
        <taxon>Bacillota</taxon>
        <taxon>Clostridia</taxon>
        <taxon>Lachnospirales</taxon>
        <taxon>Lachnospiraceae</taxon>
        <taxon>Parasporobacterium</taxon>
    </lineage>
</organism>
<feature type="binding site" evidence="9">
    <location>
        <position position="219"/>
    </location>
    <ligand>
        <name>L-aspartate</name>
        <dbReference type="ChEBI" id="CHEBI:29991"/>
    </ligand>
</feature>
<sequence length="443" mass="50831">MEFISGVMKKDTLEIGELLAGDYLGKKVTVNGAVHSIRDMGDIAFVVLRKREGLLQTVFEEGKTNFNIKDLKENSTIEAVGVMAAEDRAPNGIEIRLESIRILSEPKEPMPIAINKWQLKSHLETLVDLRPISLRNIRERAKFKIQEGIVIGFRDFLHCQGFTEIRTPKIVSRGAEGGANVFKLDYFGKKAELAQSPQFYKQTMVGVFDRVYEAAPVFRAEKHNTHRHLNEYTSLDFEMGYIEGFEEIMAMEAGALQYILELLKKDYANELRICGVDLPSAQNIPAIKFEDAKQKVSEKYDRPIRNPYDLEPEEEVLISRYFKEEYDADFVFITHYPSKKRPFYTMDDPADTRFTLSFDLLFRGIEITTGGQRIHDLDMLREKISARGMDEEGMEHYLMIFKHGMPPHGGLGMGLERLTMKILGKDNVRETTLFPRDLSRLEP</sequence>
<gene>
    <name evidence="9" type="primary">aspS</name>
    <name evidence="11" type="ORF">SAMN02745691_01482</name>
</gene>
<dbReference type="GO" id="GO:0003723">
    <property type="term" value="F:RNA binding"/>
    <property type="evidence" value="ECO:0007669"/>
    <property type="project" value="TreeGrafter"/>
</dbReference>
<dbReference type="GO" id="GO:0004815">
    <property type="term" value="F:aspartate-tRNA ligase activity"/>
    <property type="evidence" value="ECO:0007669"/>
    <property type="project" value="UniProtKB-UniRule"/>
</dbReference>
<dbReference type="SUPFAM" id="SSF55681">
    <property type="entry name" value="Class II aaRS and biotin synthetases"/>
    <property type="match status" value="1"/>
</dbReference>
<dbReference type="OrthoDB" id="9762036at2"/>
<evidence type="ECO:0000313" key="11">
    <source>
        <dbReference type="EMBL" id="SHJ18305.1"/>
    </source>
</evidence>
<dbReference type="InterPro" id="IPR045864">
    <property type="entry name" value="aa-tRNA-synth_II/BPL/LPL"/>
</dbReference>
<dbReference type="PROSITE" id="PS50862">
    <property type="entry name" value="AA_TRNA_LIGASE_II"/>
    <property type="match status" value="1"/>
</dbReference>
<keyword evidence="6 9" id="KW-0067">ATP-binding</keyword>
<dbReference type="InterPro" id="IPR006195">
    <property type="entry name" value="aa-tRNA-synth_II"/>
</dbReference>
<dbReference type="Proteomes" id="UP000184342">
    <property type="component" value="Unassembled WGS sequence"/>
</dbReference>
<dbReference type="InterPro" id="IPR004364">
    <property type="entry name" value="Aa-tRNA-synt_II"/>
</dbReference>
<protein>
    <recommendedName>
        <fullName evidence="9">Aspartate--tRNA(Asp/Asn) ligase</fullName>
        <ecNumber evidence="9">6.1.1.23</ecNumber>
    </recommendedName>
    <alternativeName>
        <fullName evidence="9">Aspartyl-tRNA synthetase</fullName>
        <shortName evidence="9">AspRS</shortName>
    </alternativeName>
    <alternativeName>
        <fullName evidence="9">Non-discriminating aspartyl-tRNA synthetase</fullName>
        <shortName evidence="9">ND-AspRS</shortName>
    </alternativeName>
</protein>
<dbReference type="InterPro" id="IPR004365">
    <property type="entry name" value="NA-bd_OB_tRNA"/>
</dbReference>
<reference evidence="11 12" key="1">
    <citation type="submission" date="2016-11" db="EMBL/GenBank/DDBJ databases">
        <authorList>
            <person name="Jaros S."/>
            <person name="Januszkiewicz K."/>
            <person name="Wedrychowicz H."/>
        </authorList>
    </citation>
    <scope>NUCLEOTIDE SEQUENCE [LARGE SCALE GENOMIC DNA]</scope>
    <source>
        <strain evidence="11 12">DSM 15970</strain>
    </source>
</reference>
<comment type="subunit">
    <text evidence="9">Homodimer.</text>
</comment>
<keyword evidence="3 9" id="KW-0963">Cytoplasm</keyword>
<dbReference type="HAMAP" id="MF_02075">
    <property type="entry name" value="Asp_tRNA_synth_type2"/>
    <property type="match status" value="1"/>
</dbReference>
<feature type="domain" description="Aminoacyl-transfer RNA synthetases class-II family profile" evidence="10">
    <location>
        <begin position="143"/>
        <end position="443"/>
    </location>
</feature>
<feature type="binding site" evidence="9">
    <location>
        <begin position="219"/>
        <end position="221"/>
    </location>
    <ligand>
        <name>ATP</name>
        <dbReference type="ChEBI" id="CHEBI:30616"/>
    </ligand>
</feature>
<dbReference type="Gene3D" id="3.30.930.10">
    <property type="entry name" value="Bira Bifunctional Protein, Domain 2"/>
    <property type="match status" value="1"/>
</dbReference>
<evidence type="ECO:0000313" key="12">
    <source>
        <dbReference type="Proteomes" id="UP000184342"/>
    </source>
</evidence>
<evidence type="ECO:0000256" key="8">
    <source>
        <dbReference type="ARBA" id="ARBA00023146"/>
    </source>
</evidence>
<feature type="binding site" evidence="9">
    <location>
        <begin position="414"/>
        <end position="417"/>
    </location>
    <ligand>
        <name>ATP</name>
        <dbReference type="ChEBI" id="CHEBI:30616"/>
    </ligand>
</feature>
<dbReference type="STRING" id="1122934.SAMN02745691_01482"/>
<dbReference type="InterPro" id="IPR012340">
    <property type="entry name" value="NA-bd_OB-fold"/>
</dbReference>
<keyword evidence="4 9" id="KW-0436">Ligase</keyword>
<dbReference type="GO" id="GO:0016740">
    <property type="term" value="F:transferase activity"/>
    <property type="evidence" value="ECO:0007669"/>
    <property type="project" value="UniProtKB-ARBA"/>
</dbReference>
<dbReference type="InterPro" id="IPR004523">
    <property type="entry name" value="Asp-tRNA_synthase_2"/>
</dbReference>
<dbReference type="GO" id="GO:0006422">
    <property type="term" value="P:aspartyl-tRNA aminoacylation"/>
    <property type="evidence" value="ECO:0007669"/>
    <property type="project" value="UniProtKB-UniRule"/>
</dbReference>
<feature type="binding site" evidence="9">
    <location>
        <position position="369"/>
    </location>
    <ligand>
        <name>L-aspartate</name>
        <dbReference type="ChEBI" id="CHEBI:29991"/>
    </ligand>
</feature>
<evidence type="ECO:0000256" key="1">
    <source>
        <dbReference type="ARBA" id="ARBA00004496"/>
    </source>
</evidence>
<dbReference type="NCBIfam" id="TIGR00458">
    <property type="entry name" value="aspS_nondisc"/>
    <property type="match status" value="1"/>
</dbReference>
<dbReference type="NCBIfam" id="NF003483">
    <property type="entry name" value="PRK05159.1"/>
    <property type="match status" value="1"/>
</dbReference>
<dbReference type="SUPFAM" id="SSF50249">
    <property type="entry name" value="Nucleic acid-binding proteins"/>
    <property type="match status" value="1"/>
</dbReference>
<keyword evidence="8 9" id="KW-0030">Aminoacyl-tRNA synthetase</keyword>
<dbReference type="EC" id="6.1.1.23" evidence="9"/>
<dbReference type="GO" id="GO:0140096">
    <property type="term" value="F:catalytic activity, acting on a protein"/>
    <property type="evidence" value="ECO:0007669"/>
    <property type="project" value="UniProtKB-ARBA"/>
</dbReference>
<dbReference type="RefSeq" id="WP_073993722.1">
    <property type="nucleotide sequence ID" value="NZ_FQYT01000014.1"/>
</dbReference>
<keyword evidence="7 9" id="KW-0648">Protein biosynthesis</keyword>
<feature type="binding site" evidence="9">
    <location>
        <position position="176"/>
    </location>
    <ligand>
        <name>L-aspartate</name>
        <dbReference type="ChEBI" id="CHEBI:29991"/>
    </ligand>
</feature>
<evidence type="ECO:0000256" key="9">
    <source>
        <dbReference type="HAMAP-Rule" id="MF_02075"/>
    </source>
</evidence>
<dbReference type="Gene3D" id="2.40.50.140">
    <property type="entry name" value="Nucleic acid-binding proteins"/>
    <property type="match status" value="1"/>
</dbReference>
<dbReference type="EMBL" id="FQYT01000014">
    <property type="protein sequence ID" value="SHJ18305.1"/>
    <property type="molecule type" value="Genomic_DNA"/>
</dbReference>
<comment type="subcellular location">
    <subcellularLocation>
        <location evidence="1 9">Cytoplasm</location>
    </subcellularLocation>
</comment>
<evidence type="ECO:0000256" key="3">
    <source>
        <dbReference type="ARBA" id="ARBA00022490"/>
    </source>
</evidence>
<keyword evidence="12" id="KW-1185">Reference proteome</keyword>
<evidence type="ECO:0000259" key="10">
    <source>
        <dbReference type="PROSITE" id="PS50862"/>
    </source>
</evidence>
<comment type="similarity">
    <text evidence="2 9">Belongs to the class-II aminoacyl-tRNA synthetase family. Type 2 subfamily.</text>
</comment>
<feature type="region of interest" description="Aspartate" evidence="9">
    <location>
        <begin position="198"/>
        <end position="201"/>
    </location>
</feature>
<dbReference type="PANTHER" id="PTHR43450:SF1">
    <property type="entry name" value="ASPARTATE--TRNA LIGASE, CYTOPLASMIC"/>
    <property type="match status" value="1"/>
</dbReference>
<comment type="function">
    <text evidence="9">Aspartyl-tRNA synthetase with relaxed tRNA specificity since it is able to aspartylate not only its cognate tRNA(Asp) but also tRNA(Asn). Reaction proceeds in two steps: L-aspartate is first activated by ATP to form Asp-AMP and then transferred to the acceptor end of tRNA(Asp/Asn).</text>
</comment>
<dbReference type="AlphaFoldDB" id="A0A1M6H7W8"/>